<dbReference type="EMBL" id="JBFTWV010000144">
    <property type="protein sequence ID" value="KAL2785429.1"/>
    <property type="molecule type" value="Genomic_DNA"/>
</dbReference>
<dbReference type="InterPro" id="IPR017972">
    <property type="entry name" value="Cyt_P450_CS"/>
</dbReference>
<evidence type="ECO:0000256" key="8">
    <source>
        <dbReference type="RuleBase" id="RU000461"/>
    </source>
</evidence>
<dbReference type="PRINTS" id="PR00463">
    <property type="entry name" value="EP450I"/>
</dbReference>
<dbReference type="PRINTS" id="PR00385">
    <property type="entry name" value="P450"/>
</dbReference>
<dbReference type="PANTHER" id="PTHR24305">
    <property type="entry name" value="CYTOCHROME P450"/>
    <property type="match status" value="1"/>
</dbReference>
<keyword evidence="4 8" id="KW-0479">Metal-binding</keyword>
<evidence type="ECO:0000256" key="1">
    <source>
        <dbReference type="ARBA" id="ARBA00001971"/>
    </source>
</evidence>
<comment type="cofactor">
    <cofactor evidence="1">
        <name>heme</name>
        <dbReference type="ChEBI" id="CHEBI:30413"/>
    </cofactor>
</comment>
<evidence type="ECO:0000256" key="3">
    <source>
        <dbReference type="ARBA" id="ARBA00022617"/>
    </source>
</evidence>
<dbReference type="SUPFAM" id="SSF48264">
    <property type="entry name" value="Cytochrome P450"/>
    <property type="match status" value="1"/>
</dbReference>
<dbReference type="InterPro" id="IPR001128">
    <property type="entry name" value="Cyt_P450"/>
</dbReference>
<keyword evidence="5 8" id="KW-0560">Oxidoreductase</keyword>
<evidence type="ECO:0000256" key="5">
    <source>
        <dbReference type="ARBA" id="ARBA00023002"/>
    </source>
</evidence>
<dbReference type="InterPro" id="IPR050121">
    <property type="entry name" value="Cytochrome_P450_monoxygenase"/>
</dbReference>
<protein>
    <submittedName>
        <fullName evidence="9">Cytochrome P450</fullName>
    </submittedName>
</protein>
<dbReference type="CDD" id="cd11062">
    <property type="entry name" value="CYP58-like"/>
    <property type="match status" value="1"/>
</dbReference>
<dbReference type="PROSITE" id="PS00086">
    <property type="entry name" value="CYTOCHROME_P450"/>
    <property type="match status" value="1"/>
</dbReference>
<name>A0ABR4FQB7_9EURO</name>
<keyword evidence="6 8" id="KW-0408">Iron</keyword>
<comment type="similarity">
    <text evidence="2 8">Belongs to the cytochrome P450 family.</text>
</comment>
<evidence type="ECO:0000256" key="2">
    <source>
        <dbReference type="ARBA" id="ARBA00010617"/>
    </source>
</evidence>
<dbReference type="InterPro" id="IPR036396">
    <property type="entry name" value="Cyt_P450_sf"/>
</dbReference>
<keyword evidence="7 8" id="KW-0503">Monooxygenase</keyword>
<gene>
    <name evidence="9" type="ORF">BJX66DRAFT_314860</name>
</gene>
<dbReference type="PANTHER" id="PTHR24305:SF210">
    <property type="entry name" value="CYTOCHROME P450 MONOOXYGENASE ASQL-RELATED"/>
    <property type="match status" value="1"/>
</dbReference>
<organism evidence="9 10">
    <name type="scientific">Aspergillus keveii</name>
    <dbReference type="NCBI Taxonomy" id="714993"/>
    <lineage>
        <taxon>Eukaryota</taxon>
        <taxon>Fungi</taxon>
        <taxon>Dikarya</taxon>
        <taxon>Ascomycota</taxon>
        <taxon>Pezizomycotina</taxon>
        <taxon>Eurotiomycetes</taxon>
        <taxon>Eurotiomycetidae</taxon>
        <taxon>Eurotiales</taxon>
        <taxon>Aspergillaceae</taxon>
        <taxon>Aspergillus</taxon>
        <taxon>Aspergillus subgen. Nidulantes</taxon>
    </lineage>
</organism>
<keyword evidence="3 8" id="KW-0349">Heme</keyword>
<dbReference type="Pfam" id="PF00067">
    <property type="entry name" value="p450"/>
    <property type="match status" value="1"/>
</dbReference>
<dbReference type="Proteomes" id="UP001610563">
    <property type="component" value="Unassembled WGS sequence"/>
</dbReference>
<reference evidence="9 10" key="1">
    <citation type="submission" date="2024-07" db="EMBL/GenBank/DDBJ databases">
        <title>Section-level genome sequencing and comparative genomics of Aspergillus sections Usti and Cavernicolus.</title>
        <authorList>
            <consortium name="Lawrence Berkeley National Laboratory"/>
            <person name="Nybo J.L."/>
            <person name="Vesth T.C."/>
            <person name="Theobald S."/>
            <person name="Frisvad J.C."/>
            <person name="Larsen T.O."/>
            <person name="Kjaerboelling I."/>
            <person name="Rothschild-Mancinelli K."/>
            <person name="Lyhne E.K."/>
            <person name="Kogle M.E."/>
            <person name="Barry K."/>
            <person name="Clum A."/>
            <person name="Na H."/>
            <person name="Ledsgaard L."/>
            <person name="Lin J."/>
            <person name="Lipzen A."/>
            <person name="Kuo A."/>
            <person name="Riley R."/>
            <person name="Mondo S."/>
            <person name="Labutti K."/>
            <person name="Haridas S."/>
            <person name="Pangalinan J."/>
            <person name="Salamov A.A."/>
            <person name="Simmons B.A."/>
            <person name="Magnuson J.K."/>
            <person name="Chen J."/>
            <person name="Drula E."/>
            <person name="Henrissat B."/>
            <person name="Wiebenga A."/>
            <person name="Lubbers R.J."/>
            <person name="Gomes A.C."/>
            <person name="Makela M.R."/>
            <person name="Stajich J."/>
            <person name="Grigoriev I.V."/>
            <person name="Mortensen U.H."/>
            <person name="De Vries R.P."/>
            <person name="Baker S.E."/>
            <person name="Andersen M.R."/>
        </authorList>
    </citation>
    <scope>NUCLEOTIDE SEQUENCE [LARGE SCALE GENOMIC DNA]</scope>
    <source>
        <strain evidence="9 10">CBS 209.92</strain>
    </source>
</reference>
<comment type="caution">
    <text evidence="9">The sequence shown here is derived from an EMBL/GenBank/DDBJ whole genome shotgun (WGS) entry which is preliminary data.</text>
</comment>
<evidence type="ECO:0000256" key="4">
    <source>
        <dbReference type="ARBA" id="ARBA00022723"/>
    </source>
</evidence>
<evidence type="ECO:0000256" key="7">
    <source>
        <dbReference type="ARBA" id="ARBA00023033"/>
    </source>
</evidence>
<evidence type="ECO:0000256" key="6">
    <source>
        <dbReference type="ARBA" id="ARBA00023004"/>
    </source>
</evidence>
<evidence type="ECO:0000313" key="9">
    <source>
        <dbReference type="EMBL" id="KAL2785429.1"/>
    </source>
</evidence>
<evidence type="ECO:0000313" key="10">
    <source>
        <dbReference type="Proteomes" id="UP001610563"/>
    </source>
</evidence>
<keyword evidence="10" id="KW-1185">Reference proteome</keyword>
<sequence length="349" mass="39450">MAARSRRGGVVEMPRFTRALTVDVISEFTFGRSFGLVTDTGPEEPELLRDLSLFPKQFHVCKHIPIYRWALGQIPASMSRKMMPGYYQLREKATASVTELVAERDAGKRLPAKPDEGTVLDLLLTPRPKHNHDIPGPDVLVDEGCAFIVGGSDTTGYTMEGATYLLLSHPECLKRLRDELDAAMPAIRDYDLQTVLELPFLSAVIKETLRLYTATPPPFPRVVPESGLSVGPYFLPGGTIISLSIYLIHHNPSLFTDVKCFRPERWLGDAGKTLEQYYVPFSRGTRSCIGMNLAYHEMYTFLAILFSRYEMEIVDTCEGDMEWYDNMFARRMGPVKIRLVKDRWSGEVL</sequence>
<dbReference type="Gene3D" id="1.10.630.10">
    <property type="entry name" value="Cytochrome P450"/>
    <property type="match status" value="1"/>
</dbReference>
<dbReference type="InterPro" id="IPR002401">
    <property type="entry name" value="Cyt_P450_E_grp-I"/>
</dbReference>
<proteinExistence type="inferred from homology"/>
<accession>A0ABR4FQB7</accession>